<dbReference type="PANTHER" id="PTHR10724">
    <property type="entry name" value="30S RIBOSOMAL PROTEIN S1"/>
    <property type="match status" value="1"/>
</dbReference>
<reference evidence="3" key="1">
    <citation type="journal article" date="2019" name="Int. J. Syst. Evol. Microbiol.">
        <title>The Global Catalogue of Microorganisms (GCM) 10K type strain sequencing project: providing services to taxonomists for standard genome sequencing and annotation.</title>
        <authorList>
            <consortium name="The Broad Institute Genomics Platform"/>
            <consortium name="The Broad Institute Genome Sequencing Center for Infectious Disease"/>
            <person name="Wu L."/>
            <person name="Ma J."/>
        </authorList>
    </citation>
    <scope>NUCLEOTIDE SEQUENCE [LARGE SCALE GENOMIC DNA]</scope>
    <source>
        <strain evidence="3">CCM 9147</strain>
    </source>
</reference>
<dbReference type="InterPro" id="IPR003029">
    <property type="entry name" value="S1_domain"/>
</dbReference>
<feature type="domain" description="S1 motif" evidence="1">
    <location>
        <begin position="70"/>
        <end position="139"/>
    </location>
</feature>
<dbReference type="Pfam" id="PF17674">
    <property type="entry name" value="HHH_9"/>
    <property type="match status" value="1"/>
</dbReference>
<dbReference type="InterPro" id="IPR044146">
    <property type="entry name" value="S1_Tex"/>
</dbReference>
<dbReference type="Pfam" id="PF00575">
    <property type="entry name" value="S1"/>
    <property type="match status" value="1"/>
</dbReference>
<name>A0ABW4DKG9_9BACL</name>
<dbReference type="SMART" id="SM00316">
    <property type="entry name" value="S1"/>
    <property type="match status" value="1"/>
</dbReference>
<dbReference type="PROSITE" id="PS50126">
    <property type="entry name" value="S1"/>
    <property type="match status" value="1"/>
</dbReference>
<dbReference type="EMBL" id="JBHTNZ010000290">
    <property type="protein sequence ID" value="MFD1464474.1"/>
    <property type="molecule type" value="Genomic_DNA"/>
</dbReference>
<dbReference type="InterPro" id="IPR050437">
    <property type="entry name" value="Ribos_protein_bS1-like"/>
</dbReference>
<dbReference type="InterPro" id="IPR041692">
    <property type="entry name" value="HHH_9"/>
</dbReference>
<evidence type="ECO:0000313" key="2">
    <source>
        <dbReference type="EMBL" id="MFD1464474.1"/>
    </source>
</evidence>
<accession>A0ABW4DKG9</accession>
<evidence type="ECO:0000259" key="1">
    <source>
        <dbReference type="PROSITE" id="PS50126"/>
    </source>
</evidence>
<dbReference type="RefSeq" id="WP_377571473.1">
    <property type="nucleotide sequence ID" value="NZ_JBHTNZ010000290.1"/>
</dbReference>
<comment type="caution">
    <text evidence="2">The sequence shown here is derived from an EMBL/GenBank/DDBJ whole genome shotgun (WGS) entry which is preliminary data.</text>
</comment>
<dbReference type="InterPro" id="IPR012340">
    <property type="entry name" value="NA-bd_OB-fold"/>
</dbReference>
<sequence length="144" mass="15484">ANLSTADLGDAAKTATLTKVDPVPLLATVGAATLVDIVASLQHPGRDLRDQMPAPLLRKDVLTMEDLQPGMQLQGTVRNVVDFGAFVDIGVKHDGLVHISRLAKKHVRDASSVVAVGDIVTVWIAEVDMVRERIELTMIDPDED</sequence>
<proteinExistence type="predicted"/>
<gene>
    <name evidence="2" type="ORF">ACFQ5D_24945</name>
</gene>
<feature type="non-terminal residue" evidence="2">
    <location>
        <position position="1"/>
    </location>
</feature>
<dbReference type="Proteomes" id="UP001597340">
    <property type="component" value="Unassembled WGS sequence"/>
</dbReference>
<protein>
    <submittedName>
        <fullName evidence="2">S1 RNA-binding domain-containing protein</fullName>
    </submittedName>
</protein>
<organism evidence="2 3">
    <name type="scientific">Paenibacillus farraposensis</name>
    <dbReference type="NCBI Taxonomy" id="2807095"/>
    <lineage>
        <taxon>Bacteria</taxon>
        <taxon>Bacillati</taxon>
        <taxon>Bacillota</taxon>
        <taxon>Bacilli</taxon>
        <taxon>Bacillales</taxon>
        <taxon>Paenibacillaceae</taxon>
        <taxon>Paenibacillus</taxon>
    </lineage>
</organism>
<dbReference type="Gene3D" id="2.40.50.140">
    <property type="entry name" value="Nucleic acid-binding proteins"/>
    <property type="match status" value="1"/>
</dbReference>
<dbReference type="SUPFAM" id="SSF50249">
    <property type="entry name" value="Nucleic acid-binding proteins"/>
    <property type="match status" value="1"/>
</dbReference>
<evidence type="ECO:0000313" key="3">
    <source>
        <dbReference type="Proteomes" id="UP001597340"/>
    </source>
</evidence>
<dbReference type="PANTHER" id="PTHR10724:SF10">
    <property type="entry name" value="S1 RNA-BINDING DOMAIN-CONTAINING PROTEIN 1"/>
    <property type="match status" value="1"/>
</dbReference>
<dbReference type="CDD" id="cd05685">
    <property type="entry name" value="S1_Tex"/>
    <property type="match status" value="1"/>
</dbReference>
<keyword evidence="3" id="KW-1185">Reference proteome</keyword>